<evidence type="ECO:0008006" key="2">
    <source>
        <dbReference type="Google" id="ProtNLM"/>
    </source>
</evidence>
<dbReference type="AlphaFoldDB" id="A0A6J4HPW2"/>
<evidence type="ECO:0000313" key="1">
    <source>
        <dbReference type="EMBL" id="CAA9230400.1"/>
    </source>
</evidence>
<protein>
    <recommendedName>
        <fullName evidence="2">Peptidase S1 domain-containing protein</fullName>
    </recommendedName>
</protein>
<sequence length="415" mass="45199">MQSAIRVALRRGNMGSATFARHTCRRFAQRLRPLVLVGALAFVCQPKAVAVLLLGTGDPAANTNAPTGDLAGSGWQYQGRFGDFMGTAIAPSFFITAKHVGWAGPVFTFHGVDYDVVERFDDRWTDLTIWRVSGILPTFAPLYPREDEAGQHLVVIGRGSERGSDVLKEGVLRGWTWGAQTHLQRWGENAVSRIAYAGTEKQFLYAAFDAAGGPNEAHLSAGDSGGAVFLNDGGTWKLAGINSAVDGPFYAAETRESRFDGALTDVNGFYASNDGGRSFYPYASAAPRPSGFFAARISSRRQWIYSVVDPAGDLDRDGISNLLEYAFDLAPEQPDAGGLPQFSIENGAPTLIYRQMTTARELRYTVEKSTDLRTWEPANAEEESIDWVDYLETFKVTLPAASSGRVSLRVVVTKQ</sequence>
<gene>
    <name evidence="1" type="ORF">AVDCRST_MAG42-1100</name>
</gene>
<proteinExistence type="predicted"/>
<accession>A0A6J4HPW2</accession>
<organism evidence="1">
    <name type="scientific">uncultured Chthoniobacterales bacterium</name>
    <dbReference type="NCBI Taxonomy" id="1836801"/>
    <lineage>
        <taxon>Bacteria</taxon>
        <taxon>Pseudomonadati</taxon>
        <taxon>Verrucomicrobiota</taxon>
        <taxon>Spartobacteria</taxon>
        <taxon>Chthoniobacterales</taxon>
        <taxon>environmental samples</taxon>
    </lineage>
</organism>
<reference evidence="1" key="1">
    <citation type="submission" date="2020-02" db="EMBL/GenBank/DDBJ databases">
        <authorList>
            <person name="Meier V. D."/>
        </authorList>
    </citation>
    <scope>NUCLEOTIDE SEQUENCE</scope>
    <source>
        <strain evidence="1">AVDCRST_MAG42</strain>
    </source>
</reference>
<dbReference type="EMBL" id="CADCTA010000051">
    <property type="protein sequence ID" value="CAA9230400.1"/>
    <property type="molecule type" value="Genomic_DNA"/>
</dbReference>
<name>A0A6J4HPW2_9BACT</name>
<dbReference type="SUPFAM" id="SSF50494">
    <property type="entry name" value="Trypsin-like serine proteases"/>
    <property type="match status" value="1"/>
</dbReference>
<dbReference type="InterPro" id="IPR009003">
    <property type="entry name" value="Peptidase_S1_PA"/>
</dbReference>